<dbReference type="InterPro" id="IPR000055">
    <property type="entry name" value="Restrct_endonuc_typeI_TRD"/>
</dbReference>
<reference evidence="6 7" key="1">
    <citation type="submission" date="2015-01" db="EMBL/GenBank/DDBJ databases">
        <authorList>
            <person name="Xiang T."/>
            <person name="Song Y."/>
            <person name="Huang L."/>
            <person name="Wang B."/>
            <person name="Wu P."/>
        </authorList>
    </citation>
    <scope>NUCLEOTIDE SEQUENCE [LARGE SCALE GENOMIC DNA]</scope>
    <source>
        <strain evidence="6 7">Cc12</strain>
    </source>
</reference>
<evidence type="ECO:0000259" key="5">
    <source>
        <dbReference type="Pfam" id="PF01420"/>
    </source>
</evidence>
<feature type="domain" description="Type I restriction modification DNA specificity" evidence="5">
    <location>
        <begin position="4"/>
        <end position="89"/>
    </location>
</feature>
<comment type="similarity">
    <text evidence="1">Belongs to the type-I restriction system S methylase family.</text>
</comment>
<dbReference type="REBASE" id="120684">
    <property type="entry name" value="S2.CcaCc12ORF2P"/>
</dbReference>
<dbReference type="EMBL" id="CDOE01000016">
    <property type="protein sequence ID" value="CEN32878.1"/>
    <property type="molecule type" value="Genomic_DNA"/>
</dbReference>
<dbReference type="Proteomes" id="UP000044026">
    <property type="component" value="Unassembled WGS sequence"/>
</dbReference>
<protein>
    <submittedName>
        <fullName evidence="6">Type I restriction modification DNA specificity domain protein</fullName>
    </submittedName>
</protein>
<keyword evidence="3" id="KW-0238">DNA-binding</keyword>
<evidence type="ECO:0000256" key="3">
    <source>
        <dbReference type="ARBA" id="ARBA00023125"/>
    </source>
</evidence>
<evidence type="ECO:0000313" key="7">
    <source>
        <dbReference type="Proteomes" id="UP000044026"/>
    </source>
</evidence>
<evidence type="ECO:0000256" key="2">
    <source>
        <dbReference type="ARBA" id="ARBA00022747"/>
    </source>
</evidence>
<evidence type="ECO:0000256" key="4">
    <source>
        <dbReference type="SAM" id="Coils"/>
    </source>
</evidence>
<dbReference type="Gene3D" id="3.90.220.20">
    <property type="entry name" value="DNA methylase specificity domains"/>
    <property type="match status" value="2"/>
</dbReference>
<feature type="domain" description="Type I restriction modification DNA specificity" evidence="5">
    <location>
        <begin position="168"/>
        <end position="330"/>
    </location>
</feature>
<dbReference type="Pfam" id="PF01420">
    <property type="entry name" value="Methylase_S"/>
    <property type="match status" value="2"/>
</dbReference>
<dbReference type="InterPro" id="IPR051212">
    <property type="entry name" value="Type-I_RE_S_subunit"/>
</dbReference>
<dbReference type="SUPFAM" id="SSF116734">
    <property type="entry name" value="DNA methylase specificity domain"/>
    <property type="match status" value="2"/>
</dbReference>
<feature type="coiled-coil region" evidence="4">
    <location>
        <begin position="77"/>
        <end position="104"/>
    </location>
</feature>
<name>A0A0B7H5I1_9FLAO</name>
<evidence type="ECO:0000313" key="6">
    <source>
        <dbReference type="EMBL" id="CEN32878.1"/>
    </source>
</evidence>
<dbReference type="REBASE" id="118947">
    <property type="entry name" value="S2.CcaCc12ORF230002P"/>
</dbReference>
<dbReference type="GO" id="GO:0009307">
    <property type="term" value="P:DNA restriction-modification system"/>
    <property type="evidence" value="ECO:0007669"/>
    <property type="project" value="UniProtKB-KW"/>
</dbReference>
<dbReference type="GO" id="GO:0003677">
    <property type="term" value="F:DNA binding"/>
    <property type="evidence" value="ECO:0007669"/>
    <property type="project" value="UniProtKB-KW"/>
</dbReference>
<keyword evidence="2" id="KW-0680">Restriction system</keyword>
<accession>A0A0B7H5I1</accession>
<dbReference type="PANTHER" id="PTHR43140">
    <property type="entry name" value="TYPE-1 RESTRICTION ENZYME ECOKI SPECIFICITY PROTEIN"/>
    <property type="match status" value="1"/>
</dbReference>
<dbReference type="AlphaFoldDB" id="A0A0B7H5I1"/>
<proteinExistence type="inferred from homology"/>
<gene>
    <name evidence="6" type="ORF">CCAN12_230007</name>
</gene>
<dbReference type="InterPro" id="IPR044946">
    <property type="entry name" value="Restrct_endonuc_typeI_TRD_sf"/>
</dbReference>
<evidence type="ECO:0000256" key="1">
    <source>
        <dbReference type="ARBA" id="ARBA00010923"/>
    </source>
</evidence>
<dbReference type="PANTHER" id="PTHR43140:SF1">
    <property type="entry name" value="TYPE I RESTRICTION ENZYME ECOKI SPECIFICITY SUBUNIT"/>
    <property type="match status" value="1"/>
</dbReference>
<organism evidence="6 7">
    <name type="scientific">Capnocytophaga canimorsus</name>
    <dbReference type="NCBI Taxonomy" id="28188"/>
    <lineage>
        <taxon>Bacteria</taxon>
        <taxon>Pseudomonadati</taxon>
        <taxon>Bacteroidota</taxon>
        <taxon>Flavobacteriia</taxon>
        <taxon>Flavobacteriales</taxon>
        <taxon>Flavobacteriaceae</taxon>
        <taxon>Capnocytophaga</taxon>
    </lineage>
</organism>
<keyword evidence="4" id="KW-0175">Coiled coil</keyword>
<sequence>MLKSDKKFALQRSVAVIKPVMVNSEYIHYMLQTDFLYNTMINNSKGTAQKGIYLASLKGLFFPLPPLAEQKRIVAKVEELLVLVEELETNKTDLRSTIQQTKTKVLDMAIRGELVPQNPDDEPASVLLERIKNEQQSAKSKKRNTAHNTHYDNDKLLMVNDEFPFEIPENWAWCRLGEIGEVIMGQSPKSENISGKGNLEFHQGKIFFTSKYIKPSNFYTNEITKVAPANSVLICVRAPVGEVNITNRRLCIGRGLCCIVPLQRMSEKFIYYWTKTLKRKFIQKATGSTFSSISMDVIKNEIVPLPPLSEQKRIVQKIEEIFTELDTIEENLT</sequence>